<dbReference type="InterPro" id="IPR011747">
    <property type="entry name" value="CHP02241"/>
</dbReference>
<evidence type="ECO:0000313" key="1">
    <source>
        <dbReference type="EMBL" id="BCJ39847.1"/>
    </source>
</evidence>
<dbReference type="EMBL" id="AP023356">
    <property type="protein sequence ID" value="BCJ39847.1"/>
    <property type="molecule type" value="Genomic_DNA"/>
</dbReference>
<accession>A0ABM7LKQ0</accession>
<dbReference type="Proteomes" id="UP000676967">
    <property type="component" value="Chromosome"/>
</dbReference>
<keyword evidence="2" id="KW-1185">Reference proteome</keyword>
<sequence>MAVGERKDPFAGFNFRVRFDRTGPDVAAFREVTGLTFTTAPIEYRAGTDPALHVRKLTGLRTFGNLTLRRGITTNRELWTWYRNVLNGLPDRRGGEIALRDEQQADVLVWTFADAFICKWQGPALNATTNEIAIEEVEICVERVELQ</sequence>
<protein>
    <submittedName>
        <fullName evidence="1">Phage tail protein</fullName>
    </submittedName>
</protein>
<dbReference type="PANTHER" id="PTHR38009:SF1">
    <property type="entry name" value="CONSERVED HYPOTHETICAL PHAGE TAIL PROTEIN"/>
    <property type="match status" value="1"/>
</dbReference>
<dbReference type="Pfam" id="PF06841">
    <property type="entry name" value="Phage_T4_gp19"/>
    <property type="match status" value="1"/>
</dbReference>
<dbReference type="RefSeq" id="WP_189330733.1">
    <property type="nucleotide sequence ID" value="NZ_AP023356.1"/>
</dbReference>
<dbReference type="InterPro" id="IPR010667">
    <property type="entry name" value="Phage_T4_Gp19"/>
</dbReference>
<reference evidence="1 2" key="1">
    <citation type="submission" date="2020-08" db="EMBL/GenBank/DDBJ databases">
        <title>Whole genome shotgun sequence of Actinoplanes ianthinogenes NBRC 13996.</title>
        <authorList>
            <person name="Komaki H."/>
            <person name="Tamura T."/>
        </authorList>
    </citation>
    <scope>NUCLEOTIDE SEQUENCE [LARGE SCALE GENOMIC DNA]</scope>
    <source>
        <strain evidence="1 2">NBRC 13996</strain>
    </source>
</reference>
<dbReference type="PANTHER" id="PTHR38009">
    <property type="entry name" value="CONSERVED HYPOTHETICAL PHAGE TAIL PROTEIN"/>
    <property type="match status" value="1"/>
</dbReference>
<gene>
    <name evidence="1" type="ORF">Aiant_05040</name>
</gene>
<name>A0ABM7LKQ0_9ACTN</name>
<evidence type="ECO:0000313" key="2">
    <source>
        <dbReference type="Proteomes" id="UP000676967"/>
    </source>
</evidence>
<dbReference type="NCBIfam" id="TIGR02241">
    <property type="entry name" value="conserved hypothetical phage tail region protein"/>
    <property type="match status" value="1"/>
</dbReference>
<organism evidence="1 2">
    <name type="scientific">Actinoplanes ianthinogenes</name>
    <dbReference type="NCBI Taxonomy" id="122358"/>
    <lineage>
        <taxon>Bacteria</taxon>
        <taxon>Bacillati</taxon>
        <taxon>Actinomycetota</taxon>
        <taxon>Actinomycetes</taxon>
        <taxon>Micromonosporales</taxon>
        <taxon>Micromonosporaceae</taxon>
        <taxon>Actinoplanes</taxon>
    </lineage>
</organism>
<proteinExistence type="predicted"/>